<dbReference type="AlphaFoldDB" id="A0A8D0HG00"/>
<evidence type="ECO:0000313" key="2">
    <source>
        <dbReference type="Proteomes" id="UP000694392"/>
    </source>
</evidence>
<organism evidence="1 2">
    <name type="scientific">Sphenodon punctatus</name>
    <name type="common">Tuatara</name>
    <name type="synonym">Hatteria punctata</name>
    <dbReference type="NCBI Taxonomy" id="8508"/>
    <lineage>
        <taxon>Eukaryota</taxon>
        <taxon>Metazoa</taxon>
        <taxon>Chordata</taxon>
        <taxon>Craniata</taxon>
        <taxon>Vertebrata</taxon>
        <taxon>Euteleostomi</taxon>
        <taxon>Lepidosauria</taxon>
        <taxon>Sphenodontia</taxon>
        <taxon>Sphenodontidae</taxon>
        <taxon>Sphenodon</taxon>
    </lineage>
</organism>
<proteinExistence type="predicted"/>
<reference evidence="1" key="1">
    <citation type="submission" date="2025-08" db="UniProtKB">
        <authorList>
            <consortium name="Ensembl"/>
        </authorList>
    </citation>
    <scope>IDENTIFICATION</scope>
</reference>
<dbReference type="Ensembl" id="ENSSPUT00000022582.1">
    <property type="protein sequence ID" value="ENSSPUP00000021175.1"/>
    <property type="gene ID" value="ENSSPUG00000016294.1"/>
</dbReference>
<name>A0A8D0HG00_SPHPU</name>
<dbReference type="OMA" id="ICAANLF"/>
<dbReference type="Proteomes" id="UP000694392">
    <property type="component" value="Unplaced"/>
</dbReference>
<evidence type="ECO:0008006" key="3">
    <source>
        <dbReference type="Google" id="ProtNLM"/>
    </source>
</evidence>
<reference evidence="1" key="2">
    <citation type="submission" date="2025-09" db="UniProtKB">
        <authorList>
            <consortium name="Ensembl"/>
        </authorList>
    </citation>
    <scope>IDENTIFICATION</scope>
</reference>
<keyword evidence="2" id="KW-1185">Reference proteome</keyword>
<dbReference type="GeneTree" id="ENSGT00940000156258"/>
<evidence type="ECO:0000313" key="1">
    <source>
        <dbReference type="Ensembl" id="ENSSPUP00000021175.1"/>
    </source>
</evidence>
<sequence length="224" mass="24412">MQTPSPNAVHLSEWQKNYFTITSGTCTPEQKADAYRAQILRIQYAWANSEISQICAANLFKKYAEKYSAIIDSDNVETGLNNYAESVLTLAKCQQNDSDKWQSALTTSNVFELKSVQEMMKAGRKFQNSLMAPADASVIVGKEVSAFGTPGLPKLGVGSSPGETDLSAGLSKCVSQGPDVLEGPSSLKPLQNDVLFVPKTADRQPSAFVSLSEQPIPDLHYWKI</sequence>
<accession>A0A8D0HG00</accession>
<protein>
    <recommendedName>
        <fullName evidence="3">Fidgetin-like protein 1</fullName>
    </recommendedName>
</protein>